<evidence type="ECO:0000313" key="4">
    <source>
        <dbReference type="Proteomes" id="UP000231279"/>
    </source>
</evidence>
<accession>A0A2G9HXR0</accession>
<dbReference type="PANTHER" id="PTHR34272">
    <property type="entry name" value="EXPRESSED PROTEIN"/>
    <property type="match status" value="1"/>
</dbReference>
<feature type="domain" description="DUF7086" evidence="2">
    <location>
        <begin position="122"/>
        <end position="256"/>
    </location>
</feature>
<feature type="compositionally biased region" description="Low complexity" evidence="1">
    <location>
        <begin position="29"/>
        <end position="39"/>
    </location>
</feature>
<feature type="compositionally biased region" description="Polar residues" evidence="1">
    <location>
        <begin position="7"/>
        <end position="17"/>
    </location>
</feature>
<evidence type="ECO:0000313" key="3">
    <source>
        <dbReference type="EMBL" id="PIN22120.1"/>
    </source>
</evidence>
<dbReference type="OrthoDB" id="1900495at2759"/>
<feature type="region of interest" description="Disordered" evidence="1">
    <location>
        <begin position="81"/>
        <end position="109"/>
    </location>
</feature>
<keyword evidence="4" id="KW-1185">Reference proteome</keyword>
<protein>
    <recommendedName>
        <fullName evidence="2">DUF7086 domain-containing protein</fullName>
    </recommendedName>
</protein>
<evidence type="ECO:0000259" key="2">
    <source>
        <dbReference type="Pfam" id="PF23324"/>
    </source>
</evidence>
<dbReference type="EMBL" id="NKXS01000823">
    <property type="protein sequence ID" value="PIN22120.1"/>
    <property type="molecule type" value="Genomic_DNA"/>
</dbReference>
<sequence>MDKKNVTDGQDSPNNPDNNHRADENDDFLNLSLSSSSNNNHHRHHAPPSPPQQTFSLQPQRRPLITDLPPIPHPDAERILAGVSRMRRPRRTPSTAPGQGKTVTIPPPYPWSTDRRAAVHKLSYLLDKQITTISGDVQCNKCEQIYTMSFDLESKFNEVTSFIVENKPMMHQRAPKLWLSPNYAMCIYCNHQDSVVKPVISPKKRSINWLFMMLGQTLGTCTLEQLKYFCKHTKNHRTGAKDRVLYLTYLTLCRQLDPNGPFDI</sequence>
<feature type="region of interest" description="Disordered" evidence="1">
    <location>
        <begin position="1"/>
        <end position="57"/>
    </location>
</feature>
<dbReference type="Proteomes" id="UP000231279">
    <property type="component" value="Unassembled WGS sequence"/>
</dbReference>
<dbReference type="PANTHER" id="PTHR34272:SF1">
    <property type="entry name" value="EXPRESSED PROTEIN"/>
    <property type="match status" value="1"/>
</dbReference>
<reference evidence="4" key="1">
    <citation type="journal article" date="2018" name="Gigascience">
        <title>Genome assembly of the Pink Ipe (Handroanthus impetiginosus, Bignoniaceae), a highly valued, ecologically keystone Neotropical timber forest tree.</title>
        <authorList>
            <person name="Silva-Junior O.B."/>
            <person name="Grattapaglia D."/>
            <person name="Novaes E."/>
            <person name="Collevatti R.G."/>
        </authorList>
    </citation>
    <scope>NUCLEOTIDE SEQUENCE [LARGE SCALE GENOMIC DNA]</scope>
    <source>
        <strain evidence="4">cv. UFG-1</strain>
    </source>
</reference>
<proteinExistence type="predicted"/>
<dbReference type="Pfam" id="PF23324">
    <property type="entry name" value="DUF7086"/>
    <property type="match status" value="1"/>
</dbReference>
<dbReference type="AlphaFoldDB" id="A0A2G9HXR0"/>
<dbReference type="STRING" id="429701.A0A2G9HXR0"/>
<comment type="caution">
    <text evidence="3">The sequence shown here is derived from an EMBL/GenBank/DDBJ whole genome shotgun (WGS) entry which is preliminary data.</text>
</comment>
<gene>
    <name evidence="3" type="ORF">CDL12_05166</name>
</gene>
<evidence type="ECO:0000256" key="1">
    <source>
        <dbReference type="SAM" id="MobiDB-lite"/>
    </source>
</evidence>
<name>A0A2G9HXR0_9LAMI</name>
<organism evidence="3 4">
    <name type="scientific">Handroanthus impetiginosus</name>
    <dbReference type="NCBI Taxonomy" id="429701"/>
    <lineage>
        <taxon>Eukaryota</taxon>
        <taxon>Viridiplantae</taxon>
        <taxon>Streptophyta</taxon>
        <taxon>Embryophyta</taxon>
        <taxon>Tracheophyta</taxon>
        <taxon>Spermatophyta</taxon>
        <taxon>Magnoliopsida</taxon>
        <taxon>eudicotyledons</taxon>
        <taxon>Gunneridae</taxon>
        <taxon>Pentapetalae</taxon>
        <taxon>asterids</taxon>
        <taxon>lamiids</taxon>
        <taxon>Lamiales</taxon>
        <taxon>Bignoniaceae</taxon>
        <taxon>Crescentiina</taxon>
        <taxon>Tabebuia alliance</taxon>
        <taxon>Handroanthus</taxon>
    </lineage>
</organism>
<dbReference type="InterPro" id="IPR055513">
    <property type="entry name" value="DUF7086"/>
</dbReference>